<dbReference type="SUPFAM" id="SSF47781">
    <property type="entry name" value="RuvA domain 2-like"/>
    <property type="match status" value="1"/>
</dbReference>
<dbReference type="Proteomes" id="UP000243002">
    <property type="component" value="Unassembled WGS sequence"/>
</dbReference>
<evidence type="ECO:0000313" key="2">
    <source>
        <dbReference type="EMBL" id="PSJ06240.1"/>
    </source>
</evidence>
<feature type="region of interest" description="Disordered" evidence="1">
    <location>
        <begin position="221"/>
        <end position="245"/>
    </location>
</feature>
<keyword evidence="3" id="KW-1185">Reference proteome</keyword>
<name>A0A2P7MYB1_9CYAN</name>
<comment type="caution">
    <text evidence="2">The sequence shown here is derived from an EMBL/GenBank/DDBJ whole genome shotgun (WGS) entry which is preliminary data.</text>
</comment>
<dbReference type="OrthoDB" id="510410at2"/>
<dbReference type="AlphaFoldDB" id="A0A2P7MYB1"/>
<evidence type="ECO:0008006" key="4">
    <source>
        <dbReference type="Google" id="ProtNLM"/>
    </source>
</evidence>
<proteinExistence type="predicted"/>
<gene>
    <name evidence="2" type="ORF">C7K55_04720</name>
</gene>
<sequence>MAKRHWLDPLARQLLRATGQIPPAQIPAAPADAAAERERELVQRELVEQELVEQELLALKLQHNPSLRLEDAEAVGRAAALGWRLDVNRATAADWLRLPGIAADQVDLLLRLQAGGIQLSGADDLQRVLDLSDALVRRWLPLLEFRWYGEPAAPLQSATRVDLNQASSQEIAGLGLDPPRLSRLLRERSRSPFRDLADLQQRLQFPADLVESWIGKVSFKQGPAGPALPPGGKGNTRLGQTSNGA</sequence>
<dbReference type="SUPFAM" id="SSF81585">
    <property type="entry name" value="PsbU/PolX domain-like"/>
    <property type="match status" value="1"/>
</dbReference>
<evidence type="ECO:0000313" key="3">
    <source>
        <dbReference type="Proteomes" id="UP000243002"/>
    </source>
</evidence>
<dbReference type="EMBL" id="PXXO01000004">
    <property type="protein sequence ID" value="PSJ06240.1"/>
    <property type="molecule type" value="Genomic_DNA"/>
</dbReference>
<reference evidence="2 3" key="1">
    <citation type="journal article" date="2018" name="Environ. Microbiol.">
        <title>Ecological and genomic features of two widespread freshwater picocyanobacteria.</title>
        <authorList>
            <person name="Cabello-Yeves P.J."/>
            <person name="Picazo A."/>
            <person name="Camacho A."/>
            <person name="Callieri C."/>
            <person name="Rosselli R."/>
            <person name="Roda-Garcia J.J."/>
            <person name="Coutinho F.H."/>
            <person name="Rodriguez-Valera F."/>
        </authorList>
    </citation>
    <scope>NUCLEOTIDE SEQUENCE [LARGE SCALE GENOMIC DNA]</scope>
    <source>
        <strain evidence="2 3">Tous</strain>
    </source>
</reference>
<dbReference type="RefSeq" id="WP_106502274.1">
    <property type="nucleotide sequence ID" value="NZ_PXXO01000004.1"/>
</dbReference>
<evidence type="ECO:0000256" key="1">
    <source>
        <dbReference type="SAM" id="MobiDB-lite"/>
    </source>
</evidence>
<protein>
    <recommendedName>
        <fullName evidence="4">DNA uptake protein</fullName>
    </recommendedName>
</protein>
<dbReference type="InterPro" id="IPR010994">
    <property type="entry name" value="RuvA_2-like"/>
</dbReference>
<accession>A0A2P7MYB1</accession>
<organism evidence="2 3">
    <name type="scientific">Cyanobium usitatum str. Tous</name>
    <dbReference type="NCBI Taxonomy" id="2116684"/>
    <lineage>
        <taxon>Bacteria</taxon>
        <taxon>Bacillati</taxon>
        <taxon>Cyanobacteriota</taxon>
        <taxon>Cyanophyceae</taxon>
        <taxon>Synechococcales</taxon>
        <taxon>Prochlorococcaceae</taxon>
        <taxon>Cyanobium</taxon>
    </lineage>
</organism>